<dbReference type="UniPathway" id="UPA00053">
    <property type="reaction ID" value="UER00086"/>
</dbReference>
<feature type="binding site" evidence="8">
    <location>
        <position position="278"/>
    </location>
    <ligand>
        <name>shikimate</name>
        <dbReference type="ChEBI" id="CHEBI:36208"/>
    </ligand>
</feature>
<comment type="pathway">
    <text evidence="7">Metabolic intermediate biosynthesis; chorismate biosynthesis; chorismate from D-erythrose 4-phosphate and phosphoenolpyruvate: step 3/7.</text>
</comment>
<feature type="active site" description="Proton donor/acceptor" evidence="7">
    <location>
        <position position="111"/>
    </location>
</feature>
<dbReference type="InterPro" id="IPR006151">
    <property type="entry name" value="Shikm_DH/Glu-tRNA_Rdtase"/>
</dbReference>
<dbReference type="InterPro" id="IPR036291">
    <property type="entry name" value="NAD(P)-bd_dom_sf"/>
</dbReference>
<feature type="binding site" evidence="8">
    <location>
        <begin position="231"/>
        <end position="233"/>
    </location>
    <ligand>
        <name>shikimate</name>
        <dbReference type="ChEBI" id="CHEBI:36208"/>
    </ligand>
</feature>
<sequence length="504" mass="56366">MICVSIGRTRHKMMQAEYRALAERGAELVELRLDWLGRLPDLSRLLKDRPCPVVITCRRSEDQGRWRGTEEQRRTILRNAIADGVDYVDLEEDIAGGIPRYGSTKRIVSHHDFEETPQDLWEIHRRLCSHDPDVVKLVTMANSQQDNIRMLQVVQAAKVPTIGFCMGELGLTSRILTGKYGAPFTYATFNSGRAMAPGQLSFSDMKKVYHYDEIDEATEVYGVLGDPIAHSLSPLIHNRAFRAAGLNKAYLPFHVLPSVFKQTLEDFQWLDVKGYSVTLPHKVAAIDVSDACEQSVEEIGAANTLYRDPESGWVAANTDYDAALTTICLGLDPKFDPATDSYEKLISGRRVLILGAGGVARAIAAGLSEAKADVTITNRTHQRAIELAAEFGCREVQWENRGSGFIDILVNCTSVGMHPNVDQTPFQQSWLRDGMLVFDTIYTPERTMLIKEAREHLCKTVTGVEMFVRQAAAQYERFTDTAAPLELMRETLRHKISPAQYDGA</sequence>
<dbReference type="InterPro" id="IPR011342">
    <property type="entry name" value="Shikimate_DH"/>
</dbReference>
<name>A0A517ZJG8_9PLAN</name>
<dbReference type="NCBIfam" id="TIGR00507">
    <property type="entry name" value="aroE"/>
    <property type="match status" value="1"/>
</dbReference>
<evidence type="ECO:0000259" key="11">
    <source>
        <dbReference type="Pfam" id="PF18317"/>
    </source>
</evidence>
<comment type="catalytic activity">
    <reaction evidence="7">
        <text>3-dehydroquinate = 3-dehydroshikimate + H2O</text>
        <dbReference type="Rhea" id="RHEA:21096"/>
        <dbReference type="ChEBI" id="CHEBI:15377"/>
        <dbReference type="ChEBI" id="CHEBI:16630"/>
        <dbReference type="ChEBI" id="CHEBI:32364"/>
        <dbReference type="EC" id="4.2.1.10"/>
    </reaction>
</comment>
<evidence type="ECO:0000256" key="4">
    <source>
        <dbReference type="ARBA" id="ARBA00023002"/>
    </source>
</evidence>
<feature type="binding site" evidence="7">
    <location>
        <begin position="30"/>
        <end position="32"/>
    </location>
    <ligand>
        <name>3-dehydroquinate</name>
        <dbReference type="ChEBI" id="CHEBI:32364"/>
    </ligand>
</feature>
<dbReference type="Gene3D" id="3.20.20.70">
    <property type="entry name" value="Aldolase class I"/>
    <property type="match status" value="1"/>
</dbReference>
<dbReference type="PANTHER" id="PTHR21089">
    <property type="entry name" value="SHIKIMATE DEHYDROGENASE"/>
    <property type="match status" value="1"/>
</dbReference>
<feature type="binding site" evidence="7">
    <location>
        <position position="58"/>
    </location>
    <ligand>
        <name>3-dehydroquinate</name>
        <dbReference type="ChEBI" id="CHEBI:32364"/>
    </ligand>
</feature>
<dbReference type="Gene3D" id="3.40.50.720">
    <property type="entry name" value="NAD(P)-binding Rossmann-like Domain"/>
    <property type="match status" value="1"/>
</dbReference>
<feature type="binding site" evidence="8">
    <location>
        <begin position="378"/>
        <end position="383"/>
    </location>
    <ligand>
        <name>NADP(+)</name>
        <dbReference type="ChEBI" id="CHEBI:58349"/>
    </ligand>
</feature>
<feature type="binding site" evidence="8">
    <location>
        <position position="463"/>
    </location>
    <ligand>
        <name>NADP(+)</name>
        <dbReference type="ChEBI" id="CHEBI:58349"/>
    </ligand>
</feature>
<dbReference type="InterPro" id="IPR041121">
    <property type="entry name" value="SDH_C"/>
</dbReference>
<comment type="function">
    <text evidence="8">Involved in the biosynthesis of the chorismate, which leads to the biosynthesis of aromatic amino acids. Catalyzes the reversible NADPH linked reduction of 3-dehydroshikimate (DHSA) to yield shikimate (SA).</text>
</comment>
<feature type="binding site" evidence="8">
    <location>
        <position position="319"/>
    </location>
    <ligand>
        <name>shikimate</name>
        <dbReference type="ChEBI" id="CHEBI:36208"/>
    </ligand>
</feature>
<keyword evidence="5 7" id="KW-0057">Aromatic amino acid biosynthesis</keyword>
<comment type="subunit">
    <text evidence="7">Homodimer.</text>
</comment>
<comment type="similarity">
    <text evidence="7">Belongs to the type-I 3-dehydroquinase family.</text>
</comment>
<dbReference type="InterPro" id="IPR001381">
    <property type="entry name" value="DHquinase_I"/>
</dbReference>
<protein>
    <recommendedName>
        <fullName evidence="7 8">Multifunctional fusion protein</fullName>
    </recommendedName>
    <domain>
        <recommendedName>
            <fullName evidence="7">3-dehydroquinate dehydratase</fullName>
            <shortName evidence="7">3-dehydroquinase</shortName>
            <ecNumber evidence="7">4.2.1.10</ecNumber>
        </recommendedName>
        <alternativeName>
            <fullName evidence="7">Type I DHQase</fullName>
        </alternativeName>
        <alternativeName>
            <fullName evidence="7">Type I dehydroquinase</fullName>
            <shortName evidence="7">DHQ1</shortName>
        </alternativeName>
    </domain>
    <domain>
        <recommendedName>
            <fullName evidence="8">Shikimate dehydrogenase (NADP(+))</fullName>
            <shortName evidence="8">SDH</shortName>
            <ecNumber evidence="8">1.1.1.25</ecNumber>
        </recommendedName>
    </domain>
</protein>
<dbReference type="Pfam" id="PF08501">
    <property type="entry name" value="Shikimate_dh_N"/>
    <property type="match status" value="1"/>
</dbReference>
<feature type="binding site" evidence="7">
    <location>
        <position position="5"/>
    </location>
    <ligand>
        <name>3-dehydroquinate</name>
        <dbReference type="ChEBI" id="CHEBI:32364"/>
    </ligand>
</feature>
<evidence type="ECO:0000256" key="8">
    <source>
        <dbReference type="HAMAP-Rule" id="MF_00222"/>
    </source>
</evidence>
<feature type="active site" description="Schiff-base intermediate with substrate" evidence="7">
    <location>
        <position position="136"/>
    </location>
</feature>
<feature type="binding site" evidence="8">
    <location>
        <begin position="355"/>
        <end position="359"/>
    </location>
    <ligand>
        <name>NADP(+)</name>
        <dbReference type="ChEBI" id="CHEBI:58349"/>
    </ligand>
</feature>
<dbReference type="EC" id="1.1.1.25" evidence="8"/>
<dbReference type="GO" id="GO:0019632">
    <property type="term" value="P:shikimate metabolic process"/>
    <property type="evidence" value="ECO:0007669"/>
    <property type="project" value="InterPro"/>
</dbReference>
<dbReference type="CDD" id="cd00502">
    <property type="entry name" value="DHQase_I"/>
    <property type="match status" value="1"/>
</dbReference>
<comment type="pathway">
    <text evidence="1 8">Metabolic intermediate biosynthesis; chorismate biosynthesis; chorismate from D-erythrose 4-phosphate and phosphoenolpyruvate: step 4/7.</text>
</comment>
<feature type="binding site" evidence="8">
    <location>
        <position position="303"/>
    </location>
    <ligand>
        <name>shikimate</name>
        <dbReference type="ChEBI" id="CHEBI:36208"/>
    </ligand>
</feature>
<dbReference type="GO" id="GO:0009073">
    <property type="term" value="P:aromatic amino acid family biosynthetic process"/>
    <property type="evidence" value="ECO:0007669"/>
    <property type="project" value="UniProtKB-KW"/>
</dbReference>
<dbReference type="Pfam" id="PF01488">
    <property type="entry name" value="Shikimate_DH"/>
    <property type="match status" value="1"/>
</dbReference>
<dbReference type="GO" id="GO:0009423">
    <property type="term" value="P:chorismate biosynthetic process"/>
    <property type="evidence" value="ECO:0007669"/>
    <property type="project" value="UniProtKB-UniRule"/>
</dbReference>
<dbReference type="GO" id="GO:0003855">
    <property type="term" value="F:3-dehydroquinate dehydratase activity"/>
    <property type="evidence" value="ECO:0007669"/>
    <property type="project" value="UniProtKB-UniRule"/>
</dbReference>
<comment type="function">
    <text evidence="7">Involved in the third step of the chorismate pathway, which leads to the biosynthesis of aromatic amino acids. Catalyzes the cis-dehydration of 3-dehydroquinate (DHQ) and introduces the first double bond of the aromatic ring to yield 3-dehydroshikimate.</text>
</comment>
<dbReference type="KEGG" id="sdyn:Mal52_10300"/>
<evidence type="ECO:0000313" key="12">
    <source>
        <dbReference type="EMBL" id="QDU42567.1"/>
    </source>
</evidence>
<feature type="binding site" evidence="8">
    <location>
        <position position="442"/>
    </location>
    <ligand>
        <name>shikimate</name>
        <dbReference type="ChEBI" id="CHEBI:36208"/>
    </ligand>
</feature>
<dbReference type="GO" id="GO:0005829">
    <property type="term" value="C:cytosol"/>
    <property type="evidence" value="ECO:0007669"/>
    <property type="project" value="TreeGrafter"/>
</dbReference>
<dbReference type="InterPro" id="IPR013708">
    <property type="entry name" value="Shikimate_DH-bd_N"/>
</dbReference>
<evidence type="ECO:0000256" key="2">
    <source>
        <dbReference type="ARBA" id="ARBA00022605"/>
    </source>
</evidence>
<dbReference type="Proteomes" id="UP000319383">
    <property type="component" value="Chromosome"/>
</dbReference>
<proteinExistence type="inferred from homology"/>
<dbReference type="GO" id="GO:0050661">
    <property type="term" value="F:NADP binding"/>
    <property type="evidence" value="ECO:0007669"/>
    <property type="project" value="InterPro"/>
</dbReference>
<evidence type="ECO:0000259" key="9">
    <source>
        <dbReference type="Pfam" id="PF01488"/>
    </source>
</evidence>
<comment type="similarity">
    <text evidence="8">Belongs to the shikimate dehydrogenase family.</text>
</comment>
<dbReference type="GO" id="GO:0004764">
    <property type="term" value="F:shikimate 3-dehydrogenase (NADP+) activity"/>
    <property type="evidence" value="ECO:0007669"/>
    <property type="project" value="UniProtKB-UniRule"/>
</dbReference>
<feature type="domain" description="Shikimate dehydrogenase substrate binding N-terminal" evidence="10">
    <location>
        <begin position="223"/>
        <end position="305"/>
    </location>
</feature>
<keyword evidence="7" id="KW-0456">Lyase</keyword>
<dbReference type="EMBL" id="CP036276">
    <property type="protein sequence ID" value="QDU42567.1"/>
    <property type="molecule type" value="Genomic_DNA"/>
</dbReference>
<dbReference type="SUPFAM" id="SSF51569">
    <property type="entry name" value="Aldolase"/>
    <property type="match status" value="1"/>
</dbReference>
<comment type="caution">
    <text evidence="7">Lacks conserved residue(s) required for the propagation of feature annotation.</text>
</comment>
<evidence type="ECO:0000256" key="1">
    <source>
        <dbReference type="ARBA" id="ARBA00004871"/>
    </source>
</evidence>
<evidence type="ECO:0000259" key="10">
    <source>
        <dbReference type="Pfam" id="PF08501"/>
    </source>
</evidence>
<dbReference type="InterPro" id="IPR013785">
    <property type="entry name" value="Aldolase_TIM"/>
</dbReference>
<organism evidence="12 13">
    <name type="scientific">Symmachiella dynata</name>
    <dbReference type="NCBI Taxonomy" id="2527995"/>
    <lineage>
        <taxon>Bacteria</taxon>
        <taxon>Pseudomonadati</taxon>
        <taxon>Planctomycetota</taxon>
        <taxon>Planctomycetia</taxon>
        <taxon>Planctomycetales</taxon>
        <taxon>Planctomycetaceae</taxon>
        <taxon>Symmachiella</taxon>
    </lineage>
</organism>
<feature type="active site" description="Proton acceptor" evidence="8">
    <location>
        <position position="282"/>
    </location>
</feature>
<evidence type="ECO:0000313" key="13">
    <source>
        <dbReference type="Proteomes" id="UP000319383"/>
    </source>
</evidence>
<dbReference type="Gene3D" id="3.40.50.10860">
    <property type="entry name" value="Leucine Dehydrogenase, chain A, domain 1"/>
    <property type="match status" value="1"/>
</dbReference>
<dbReference type="HAMAP" id="MF_00222">
    <property type="entry name" value="Shikimate_DH_AroE"/>
    <property type="match status" value="1"/>
</dbReference>
<feature type="domain" description="Quinate/shikimate 5-dehydrogenase/glutamyl-tRNA reductase" evidence="9">
    <location>
        <begin position="346"/>
        <end position="396"/>
    </location>
</feature>
<feature type="domain" description="SDH C-terminal" evidence="11">
    <location>
        <begin position="463"/>
        <end position="493"/>
    </location>
</feature>
<dbReference type="InterPro" id="IPR046346">
    <property type="entry name" value="Aminoacid_DH-like_N_sf"/>
</dbReference>
<feature type="binding site" evidence="8">
    <location>
        <position position="440"/>
    </location>
    <ligand>
        <name>NADP(+)</name>
        <dbReference type="ChEBI" id="CHEBI:58349"/>
    </ligand>
</feature>
<dbReference type="PANTHER" id="PTHR21089:SF1">
    <property type="entry name" value="BIFUNCTIONAL 3-DEHYDROQUINATE DEHYDRATASE_SHIKIMATE DEHYDROGENASE, CHLOROPLASTIC"/>
    <property type="match status" value="1"/>
</dbReference>
<gene>
    <name evidence="12" type="primary">aroE_1</name>
    <name evidence="7" type="synonym">aroD</name>
    <name evidence="8" type="synonym">aroE</name>
    <name evidence="12" type="ORF">Mal52_10300</name>
</gene>
<evidence type="ECO:0000256" key="7">
    <source>
        <dbReference type="HAMAP-Rule" id="MF_00214"/>
    </source>
</evidence>
<reference evidence="12 13" key="1">
    <citation type="submission" date="2019-02" db="EMBL/GenBank/DDBJ databases">
        <title>Deep-cultivation of Planctomycetes and their phenomic and genomic characterization uncovers novel biology.</title>
        <authorList>
            <person name="Wiegand S."/>
            <person name="Jogler M."/>
            <person name="Boedeker C."/>
            <person name="Pinto D."/>
            <person name="Vollmers J."/>
            <person name="Rivas-Marin E."/>
            <person name="Kohn T."/>
            <person name="Peeters S.H."/>
            <person name="Heuer A."/>
            <person name="Rast P."/>
            <person name="Oberbeckmann S."/>
            <person name="Bunk B."/>
            <person name="Jeske O."/>
            <person name="Meyerdierks A."/>
            <person name="Storesund J.E."/>
            <person name="Kallscheuer N."/>
            <person name="Luecker S."/>
            <person name="Lage O.M."/>
            <person name="Pohl T."/>
            <person name="Merkel B.J."/>
            <person name="Hornburger P."/>
            <person name="Mueller R.-W."/>
            <person name="Bruemmer F."/>
            <person name="Labrenz M."/>
            <person name="Spormann A.M."/>
            <person name="Op den Camp H."/>
            <person name="Overmann J."/>
            <person name="Amann R."/>
            <person name="Jetten M.S.M."/>
            <person name="Mascher T."/>
            <person name="Medema M.H."/>
            <person name="Devos D.P."/>
            <person name="Kaster A.-K."/>
            <person name="Ovreas L."/>
            <person name="Rohde M."/>
            <person name="Galperin M.Y."/>
            <person name="Jogler C."/>
        </authorList>
    </citation>
    <scope>NUCLEOTIDE SEQUENCE [LARGE SCALE GENOMIC DNA]</scope>
    <source>
        <strain evidence="12 13">Mal52</strain>
    </source>
</reference>
<evidence type="ECO:0000256" key="5">
    <source>
        <dbReference type="ARBA" id="ARBA00023141"/>
    </source>
</evidence>
<feature type="binding site" evidence="8">
    <location>
        <position position="470"/>
    </location>
    <ligand>
        <name>shikimate</name>
        <dbReference type="ChEBI" id="CHEBI:36208"/>
    </ligand>
</feature>
<dbReference type="SUPFAM" id="SSF53223">
    <property type="entry name" value="Aminoacid dehydrogenase-like, N-terminal domain"/>
    <property type="match status" value="1"/>
</dbReference>
<dbReference type="RefSeq" id="WP_145374602.1">
    <property type="nucleotide sequence ID" value="NZ_CP036276.1"/>
</dbReference>
<dbReference type="HAMAP" id="MF_00214">
    <property type="entry name" value="AroD"/>
    <property type="match status" value="1"/>
</dbReference>
<dbReference type="GO" id="GO:0008652">
    <property type="term" value="P:amino acid biosynthetic process"/>
    <property type="evidence" value="ECO:0007669"/>
    <property type="project" value="UniProtKB-KW"/>
</dbReference>
<keyword evidence="2 7" id="KW-0028">Amino-acid biosynthesis</keyword>
<accession>A0A517ZJG8</accession>
<dbReference type="Pfam" id="PF01487">
    <property type="entry name" value="DHquinase_I"/>
    <property type="match status" value="1"/>
</dbReference>
<keyword evidence="3 8" id="KW-0521">NADP</keyword>
<dbReference type="SUPFAM" id="SSF51735">
    <property type="entry name" value="NAD(P)-binding Rossmann-fold domains"/>
    <property type="match status" value="1"/>
</dbReference>
<evidence type="ECO:0000256" key="3">
    <source>
        <dbReference type="ARBA" id="ARBA00022857"/>
    </source>
</evidence>
<comment type="catalytic activity">
    <reaction evidence="6 8">
        <text>shikimate + NADP(+) = 3-dehydroshikimate + NADPH + H(+)</text>
        <dbReference type="Rhea" id="RHEA:17737"/>
        <dbReference type="ChEBI" id="CHEBI:15378"/>
        <dbReference type="ChEBI" id="CHEBI:16630"/>
        <dbReference type="ChEBI" id="CHEBI:36208"/>
        <dbReference type="ChEBI" id="CHEBI:57783"/>
        <dbReference type="ChEBI" id="CHEBI:58349"/>
        <dbReference type="EC" id="1.1.1.25"/>
    </reaction>
</comment>
<feature type="binding site" evidence="7">
    <location>
        <position position="199"/>
    </location>
    <ligand>
        <name>3-dehydroquinate</name>
        <dbReference type="ChEBI" id="CHEBI:32364"/>
    </ligand>
</feature>
<dbReference type="CDD" id="cd01065">
    <property type="entry name" value="NAD_bind_Shikimate_DH"/>
    <property type="match status" value="1"/>
</dbReference>
<keyword evidence="4 8" id="KW-0560">Oxidoreductase</keyword>
<dbReference type="Pfam" id="PF18317">
    <property type="entry name" value="SDH_C"/>
    <property type="match status" value="1"/>
</dbReference>
<dbReference type="EC" id="4.2.1.10" evidence="7"/>
<keyword evidence="13" id="KW-1185">Reference proteome</keyword>
<keyword evidence="7" id="KW-0704">Schiff base</keyword>
<evidence type="ECO:0000256" key="6">
    <source>
        <dbReference type="ARBA" id="ARBA00049442"/>
    </source>
</evidence>
<dbReference type="InterPro" id="IPR022893">
    <property type="entry name" value="Shikimate_DH_fam"/>
</dbReference>
<feature type="binding site" evidence="7">
    <location>
        <position position="174"/>
    </location>
    <ligand>
        <name>3-dehydroquinate</name>
        <dbReference type="ChEBI" id="CHEBI:32364"/>
    </ligand>
</feature>
<dbReference type="AlphaFoldDB" id="A0A517ZJG8"/>